<dbReference type="Proteomes" id="UP000061018">
    <property type="component" value="Chromosome"/>
</dbReference>
<reference evidence="2" key="1">
    <citation type="journal article" date="2015" name="J. Biotechnol.">
        <title>Complete genome sequence of Streptomyces ambofaciens ATCC 23877, the spiramycin producer.</title>
        <authorList>
            <person name="Thibessard A."/>
            <person name="Haas D."/>
            <person name="Gerbaud C."/>
            <person name="Aigle B."/>
            <person name="Lautru S."/>
            <person name="Pernodet J.L."/>
            <person name="Leblond P."/>
        </authorList>
    </citation>
    <scope>NUCLEOTIDE SEQUENCE [LARGE SCALE GENOMIC DNA]</scope>
    <source>
        <strain evidence="2">ATCC 23877 / 3486 / DSM 40053 / JCM 4204 / NBRC 12836 / NRRL B-2516</strain>
    </source>
</reference>
<evidence type="ECO:0000313" key="2">
    <source>
        <dbReference type="Proteomes" id="UP000061018"/>
    </source>
</evidence>
<evidence type="ECO:0000313" key="1">
    <source>
        <dbReference type="EMBL" id="AKZ59034.1"/>
    </source>
</evidence>
<dbReference type="KEGG" id="samb:SAM23877_5989"/>
<protein>
    <submittedName>
        <fullName evidence="1">Uncharacterized protein</fullName>
    </submittedName>
</protein>
<dbReference type="EMBL" id="CP012382">
    <property type="protein sequence ID" value="AKZ59034.1"/>
    <property type="molecule type" value="Genomic_DNA"/>
</dbReference>
<gene>
    <name evidence="1" type="ORF">SAM23877_5989</name>
</gene>
<accession>A0A0K2B1A0</accession>
<dbReference type="AlphaFoldDB" id="A0A0K2B1A0"/>
<name>A0A0K2B1A0_STRA7</name>
<organism evidence="1 2">
    <name type="scientific">Streptomyces ambofaciens (strain ATCC 23877 / 3486 / DSM 40053 / JCM 4204 / NBRC 12836 / NRRL B-2516)</name>
    <dbReference type="NCBI Taxonomy" id="278992"/>
    <lineage>
        <taxon>Bacteria</taxon>
        <taxon>Bacillati</taxon>
        <taxon>Actinomycetota</taxon>
        <taxon>Actinomycetes</taxon>
        <taxon>Kitasatosporales</taxon>
        <taxon>Streptomycetaceae</taxon>
        <taxon>Streptomyces</taxon>
    </lineage>
</organism>
<sequence length="221" mass="25133">MKGRPVEGRANRTGNAQADAYANTGVHIGDVTINQAPRSEVRFAHIGIPLHTRPRWAEYPHRPDFLACEFSDRCERLFSLTSLIHDADLFFDLVLLNTGDSPAVLSKVGVWIEEVQQLIYMYGYPKASVIRPAADEYEIVMPAVRKQYKVGLMDHMTPDRVDLRPTCDLADPLYLPPQGVYRYTLHLKSYQRNMPNHAQVRLTAEVSGQEVCSPRLHVFTR</sequence>
<dbReference type="STRING" id="1889.SAM40697_5465"/>
<proteinExistence type="predicted"/>